<dbReference type="GO" id="GO:0003676">
    <property type="term" value="F:nucleic acid binding"/>
    <property type="evidence" value="ECO:0007669"/>
    <property type="project" value="InterPro"/>
</dbReference>
<name>A0A4Y2PQY4_ARAVE</name>
<keyword evidence="2" id="KW-1185">Reference proteome</keyword>
<proteinExistence type="predicted"/>
<comment type="caution">
    <text evidence="1">The sequence shown here is derived from an EMBL/GenBank/DDBJ whole genome shotgun (WGS) entry which is preliminary data.</text>
</comment>
<evidence type="ECO:0000313" key="1">
    <source>
        <dbReference type="EMBL" id="GBN53303.1"/>
    </source>
</evidence>
<dbReference type="OrthoDB" id="6128144at2759"/>
<organism evidence="1 2">
    <name type="scientific">Araneus ventricosus</name>
    <name type="common">Orbweaver spider</name>
    <name type="synonym">Epeira ventricosa</name>
    <dbReference type="NCBI Taxonomy" id="182803"/>
    <lineage>
        <taxon>Eukaryota</taxon>
        <taxon>Metazoa</taxon>
        <taxon>Ecdysozoa</taxon>
        <taxon>Arthropoda</taxon>
        <taxon>Chelicerata</taxon>
        <taxon>Arachnida</taxon>
        <taxon>Araneae</taxon>
        <taxon>Araneomorphae</taxon>
        <taxon>Entelegynae</taxon>
        <taxon>Araneoidea</taxon>
        <taxon>Araneidae</taxon>
        <taxon>Araneus</taxon>
    </lineage>
</organism>
<evidence type="ECO:0000313" key="2">
    <source>
        <dbReference type="Proteomes" id="UP000499080"/>
    </source>
</evidence>
<dbReference type="InterPro" id="IPR036397">
    <property type="entry name" value="RNaseH_sf"/>
</dbReference>
<gene>
    <name evidence="1" type="ORF">AVEN_131336_1</name>
</gene>
<accession>A0A4Y2PQY4</accession>
<dbReference type="AlphaFoldDB" id="A0A4Y2PQY4"/>
<feature type="non-terminal residue" evidence="1">
    <location>
        <position position="80"/>
    </location>
</feature>
<dbReference type="EMBL" id="BGPR01134377">
    <property type="protein sequence ID" value="GBN53303.1"/>
    <property type="molecule type" value="Genomic_DNA"/>
</dbReference>
<protein>
    <submittedName>
        <fullName evidence="1">Uncharacterized protein</fullName>
    </submittedName>
</protein>
<sequence>MIYTLNKLKNAIRCKKPRLLSRGVILSDDYAGPNTTRNRKEHIRRLVCERLDDPAYSTDLAPSDFHLIPALKSALSEAMK</sequence>
<dbReference type="Proteomes" id="UP000499080">
    <property type="component" value="Unassembled WGS sequence"/>
</dbReference>
<dbReference type="Gene3D" id="3.30.420.10">
    <property type="entry name" value="Ribonuclease H-like superfamily/Ribonuclease H"/>
    <property type="match status" value="1"/>
</dbReference>
<reference evidence="1 2" key="1">
    <citation type="journal article" date="2019" name="Sci. Rep.">
        <title>Orb-weaving spider Araneus ventricosus genome elucidates the spidroin gene catalogue.</title>
        <authorList>
            <person name="Kono N."/>
            <person name="Nakamura H."/>
            <person name="Ohtoshi R."/>
            <person name="Moran D.A.P."/>
            <person name="Shinohara A."/>
            <person name="Yoshida Y."/>
            <person name="Fujiwara M."/>
            <person name="Mori M."/>
            <person name="Tomita M."/>
            <person name="Arakawa K."/>
        </authorList>
    </citation>
    <scope>NUCLEOTIDE SEQUENCE [LARGE SCALE GENOMIC DNA]</scope>
</reference>